<protein>
    <submittedName>
        <fullName evidence="2">Uncharacterized protein</fullName>
    </submittedName>
</protein>
<proteinExistence type="predicted"/>
<sequence length="321" mass="36777">MKIQKRVISLLICLSMLLSCLVVYADGKISHIPSKDEFDVYEIHFNNDRKGFFANKKNDDFTREQDNFTKAKDFVKTLNLEDKGFKGLEEVFLKELDRLREDGNAIDSYKIYIPKGSTNLSSNKHATRMKNQEYYGSYEGYKFKQAFSVTTRPIESKKIKNKNEQLSDFISGATNFVVNIGMCFQKVKVTVPYTILTGLHGIFGDGIELHRDAYIQCVAEGDLTSRVILIQDKHNMNEYIYVPVLIDEAQVFSVRIVGHDGHWWTDTSSDTVAYGEEAHTEYFYASPRTNMKRGLRHYTSGDLSEPITQKVGGMITTFENK</sequence>
<accession>A0A1M6K3K5</accession>
<dbReference type="Proteomes" id="UP000184465">
    <property type="component" value="Unassembled WGS sequence"/>
</dbReference>
<reference evidence="3" key="1">
    <citation type="submission" date="2016-11" db="EMBL/GenBank/DDBJ databases">
        <authorList>
            <person name="Varghese N."/>
            <person name="Submissions S."/>
        </authorList>
    </citation>
    <scope>NUCLEOTIDE SEQUENCE [LARGE SCALE GENOMIC DNA]</scope>
    <source>
        <strain evidence="3">DSM 15212 / CIP 107654 / DViRD3</strain>
    </source>
</reference>
<feature type="signal peptide" evidence="1">
    <location>
        <begin position="1"/>
        <end position="25"/>
    </location>
</feature>
<evidence type="ECO:0000313" key="3">
    <source>
        <dbReference type="Proteomes" id="UP000184465"/>
    </source>
</evidence>
<keyword evidence="3" id="KW-1185">Reference proteome</keyword>
<dbReference type="PROSITE" id="PS51257">
    <property type="entry name" value="PROKAR_LIPOPROTEIN"/>
    <property type="match status" value="1"/>
</dbReference>
<gene>
    <name evidence="2" type="ORF">SAMN02745912_00244</name>
</gene>
<dbReference type="RefSeq" id="WP_073146561.1">
    <property type="nucleotide sequence ID" value="NZ_FRAG01000002.1"/>
</dbReference>
<name>A0A1M6K3K5_PARC5</name>
<dbReference type="EMBL" id="FRAG01000002">
    <property type="protein sequence ID" value="SHJ53498.1"/>
    <property type="molecule type" value="Genomic_DNA"/>
</dbReference>
<evidence type="ECO:0000256" key="1">
    <source>
        <dbReference type="SAM" id="SignalP"/>
    </source>
</evidence>
<organism evidence="2 3">
    <name type="scientific">Paramaledivibacter caminithermalis (strain DSM 15212 / CIP 107654 / DViRD3)</name>
    <name type="common">Clostridium caminithermale</name>
    <dbReference type="NCBI Taxonomy" id="1121301"/>
    <lineage>
        <taxon>Bacteria</taxon>
        <taxon>Bacillati</taxon>
        <taxon>Bacillota</taxon>
        <taxon>Clostridia</taxon>
        <taxon>Peptostreptococcales</taxon>
        <taxon>Caminicellaceae</taxon>
        <taxon>Paramaledivibacter</taxon>
    </lineage>
</organism>
<evidence type="ECO:0000313" key="2">
    <source>
        <dbReference type="EMBL" id="SHJ53498.1"/>
    </source>
</evidence>
<feature type="chain" id="PRO_5012884018" evidence="1">
    <location>
        <begin position="26"/>
        <end position="321"/>
    </location>
</feature>
<keyword evidence="1" id="KW-0732">Signal</keyword>
<dbReference type="AlphaFoldDB" id="A0A1M6K3K5"/>